<dbReference type="Gene3D" id="1.10.10.60">
    <property type="entry name" value="Homeodomain-like"/>
    <property type="match status" value="1"/>
</dbReference>
<dbReference type="RefSeq" id="WP_191728338.1">
    <property type="nucleotide sequence ID" value="NZ_JACSQJ010000001.1"/>
</dbReference>
<name>A0ABR8UGG9_9GAMM</name>
<sequence length="102" mass="11234">MSRAVATAEQLRAKITDALIRDVGVSEQMAQPFVDSILRCFAGEQPYFPAAPREYPVPHIRAALESGAPVKRVMREFDVSRSTLHKLFPGGLPRPEIASEEG</sequence>
<evidence type="ECO:0000313" key="2">
    <source>
        <dbReference type="Proteomes" id="UP000647183"/>
    </source>
</evidence>
<gene>
    <name evidence="1" type="ORF">H9645_03685</name>
</gene>
<comment type="caution">
    <text evidence="1">The sequence shown here is derived from an EMBL/GenBank/DDBJ whole genome shotgun (WGS) entry which is preliminary data.</text>
</comment>
<protein>
    <recommendedName>
        <fullName evidence="3">Mor transcription activator domain-containing protein</fullName>
    </recommendedName>
</protein>
<evidence type="ECO:0000313" key="1">
    <source>
        <dbReference type="EMBL" id="MBD7987123.1"/>
    </source>
</evidence>
<dbReference type="Proteomes" id="UP000647183">
    <property type="component" value="Unassembled WGS sequence"/>
</dbReference>
<proteinExistence type="predicted"/>
<dbReference type="EMBL" id="JACSQJ010000001">
    <property type="protein sequence ID" value="MBD7987123.1"/>
    <property type="molecule type" value="Genomic_DNA"/>
</dbReference>
<keyword evidence="2" id="KW-1185">Reference proteome</keyword>
<reference evidence="1 2" key="1">
    <citation type="submission" date="2020-08" db="EMBL/GenBank/DDBJ databases">
        <title>A Genomic Blueprint of the Chicken Gut Microbiome.</title>
        <authorList>
            <person name="Gilroy R."/>
            <person name="Ravi A."/>
            <person name="Getino M."/>
            <person name="Pursley I."/>
            <person name="Horton D.L."/>
            <person name="Alikhan N.-F."/>
            <person name="Baker D."/>
            <person name="Gharbi K."/>
            <person name="Hall N."/>
            <person name="Watson M."/>
            <person name="Adriaenssens E.M."/>
            <person name="Foster-Nyarko E."/>
            <person name="Jarju S."/>
            <person name="Secka A."/>
            <person name="Antonio M."/>
            <person name="Oren A."/>
            <person name="Chaudhuri R."/>
            <person name="La Ragione R.M."/>
            <person name="Hildebrand F."/>
            <person name="Pallen M.J."/>
        </authorList>
    </citation>
    <scope>NUCLEOTIDE SEQUENCE [LARGE SCALE GENOMIC DNA]</scope>
    <source>
        <strain evidence="1 2">Sa2BVA3</strain>
    </source>
</reference>
<evidence type="ECO:0008006" key="3">
    <source>
        <dbReference type="Google" id="ProtNLM"/>
    </source>
</evidence>
<organism evidence="1 2">
    <name type="scientific">Luteimonas colneyensis</name>
    <dbReference type="NCBI Taxonomy" id="2762230"/>
    <lineage>
        <taxon>Bacteria</taxon>
        <taxon>Pseudomonadati</taxon>
        <taxon>Pseudomonadota</taxon>
        <taxon>Gammaproteobacteria</taxon>
        <taxon>Lysobacterales</taxon>
        <taxon>Lysobacteraceae</taxon>
        <taxon>Luteimonas</taxon>
    </lineage>
</organism>
<accession>A0ABR8UGG9</accession>